<protein>
    <submittedName>
        <fullName evidence="1">Uncharacterized protein</fullName>
    </submittedName>
</protein>
<dbReference type="Proteomes" id="UP000053766">
    <property type="component" value="Unassembled WGS sequence"/>
</dbReference>
<sequence length="143" mass="16387">MFPVLPKKCHIPQIPVDRHGEKLPNLTEVEWEKADMAYPNDYLNLQRDSSRVSVYAAAEKAADYQLRLEERKQQKRLQRRSRKIEASMAKAARQTESFSELCAAITKLLNEDRVKNYGIQVRVSVTTLGSDGTKYQTTTVKSN</sequence>
<evidence type="ECO:0000313" key="1">
    <source>
        <dbReference type="EMBL" id="KJH50751.1"/>
    </source>
</evidence>
<dbReference type="Pfam" id="PF17309">
    <property type="entry name" value="DUF5356"/>
    <property type="match status" value="1"/>
</dbReference>
<dbReference type="InterPro" id="IPR020149">
    <property type="entry name" value="Uncharacterised_C02F5.10"/>
</dbReference>
<dbReference type="OrthoDB" id="5862792at2759"/>
<dbReference type="AlphaFoldDB" id="A0A0D8Y855"/>
<dbReference type="EMBL" id="KN716198">
    <property type="protein sequence ID" value="KJH50751.1"/>
    <property type="molecule type" value="Genomic_DNA"/>
</dbReference>
<gene>
    <name evidence="1" type="ORF">DICVIV_03098</name>
</gene>
<proteinExistence type="predicted"/>
<reference evidence="2" key="2">
    <citation type="journal article" date="2016" name="Sci. Rep.">
        <title>Dictyocaulus viviparus genome, variome and transcriptome elucidate lungworm biology and support future intervention.</title>
        <authorList>
            <person name="McNulty S.N."/>
            <person name="Strube C."/>
            <person name="Rosa B.A."/>
            <person name="Martin J.C."/>
            <person name="Tyagi R."/>
            <person name="Choi Y.J."/>
            <person name="Wang Q."/>
            <person name="Hallsworth Pepin K."/>
            <person name="Zhang X."/>
            <person name="Ozersky P."/>
            <person name="Wilson R.K."/>
            <person name="Sternberg P.W."/>
            <person name="Gasser R.B."/>
            <person name="Mitreva M."/>
        </authorList>
    </citation>
    <scope>NUCLEOTIDE SEQUENCE [LARGE SCALE GENOMIC DNA]</scope>
    <source>
        <strain evidence="2">HannoverDv2000</strain>
    </source>
</reference>
<organism evidence="1 2">
    <name type="scientific">Dictyocaulus viviparus</name>
    <name type="common">Bovine lungworm</name>
    <dbReference type="NCBI Taxonomy" id="29172"/>
    <lineage>
        <taxon>Eukaryota</taxon>
        <taxon>Metazoa</taxon>
        <taxon>Ecdysozoa</taxon>
        <taxon>Nematoda</taxon>
        <taxon>Chromadorea</taxon>
        <taxon>Rhabditida</taxon>
        <taxon>Rhabditina</taxon>
        <taxon>Rhabditomorpha</taxon>
        <taxon>Strongyloidea</taxon>
        <taxon>Metastrongylidae</taxon>
        <taxon>Dictyocaulus</taxon>
    </lineage>
</organism>
<name>A0A0D8Y855_DICVI</name>
<reference evidence="1 2" key="1">
    <citation type="submission" date="2013-11" db="EMBL/GenBank/DDBJ databases">
        <title>Draft genome of the bovine lungworm Dictyocaulus viviparus.</title>
        <authorList>
            <person name="Mitreva M."/>
        </authorList>
    </citation>
    <scope>NUCLEOTIDE SEQUENCE [LARGE SCALE GENOMIC DNA]</scope>
    <source>
        <strain evidence="1 2">HannoverDv2000</strain>
    </source>
</reference>
<keyword evidence="2" id="KW-1185">Reference proteome</keyword>
<accession>A0A0D8Y855</accession>
<evidence type="ECO:0000313" key="2">
    <source>
        <dbReference type="Proteomes" id="UP000053766"/>
    </source>
</evidence>